<evidence type="ECO:0000313" key="5">
    <source>
        <dbReference type="Proteomes" id="UP000189004"/>
    </source>
</evidence>
<name>A0A1V3C2K5_9ACTN</name>
<evidence type="ECO:0000259" key="3">
    <source>
        <dbReference type="PROSITE" id="PS50975"/>
    </source>
</evidence>
<dbReference type="PROSITE" id="PS50975">
    <property type="entry name" value="ATP_GRASP"/>
    <property type="match status" value="1"/>
</dbReference>
<evidence type="ECO:0000256" key="1">
    <source>
        <dbReference type="PROSITE-ProRule" id="PRU00409"/>
    </source>
</evidence>
<proteinExistence type="predicted"/>
<dbReference type="InterPro" id="IPR048764">
    <property type="entry name" value="PylC_N"/>
</dbReference>
<keyword evidence="1" id="KW-0067">ATP-binding</keyword>
<accession>A0A1V3C2K5</accession>
<dbReference type="AlphaFoldDB" id="A0A1V3C2K5"/>
<dbReference type="PANTHER" id="PTHR23132:SF14">
    <property type="entry name" value="ATP-GRASP DOMAIN-CONTAINING PROTEIN"/>
    <property type="match status" value="1"/>
</dbReference>
<dbReference type="RefSeq" id="WP_077691346.1">
    <property type="nucleotide sequence ID" value="NZ_MCOK01000001.1"/>
</dbReference>
<sequence>MVTTAGSAPTPDTILHLREHGFRVVATDVDPAAPGLYLADRGYLVPPGDSDAFLPRMRALCADEDAAAVVPLVDEELVHVGELAKDGVAVLLPRLDFVTTCLDKYVLMRELEDAGIGVPRTWLASEWPSDAAGSASGGLIVKPRTGRGSRGVVAIDSVRDMAQVVAEGGYAADELIVQERITGPEYTVSVVVWRDGDVQAVVPKEVVLKQGVTRYAVTRRHEEVVRTCRAVQTALRADGPFNVQLCLDGKGRPRVFEINPRFSSTASLTAAAGVDEIAGLLGQAVAGGPRLTDDWREGVAMVRRWTDDFLSESEFTAQGITPAPAGASTLPRRMPSGGQAPAVPVRAR</sequence>
<dbReference type="GO" id="GO:0008716">
    <property type="term" value="F:D-alanine-D-alanine ligase activity"/>
    <property type="evidence" value="ECO:0007669"/>
    <property type="project" value="TreeGrafter"/>
</dbReference>
<dbReference type="Pfam" id="PF15632">
    <property type="entry name" value="ATPgrasp_Ter"/>
    <property type="match status" value="1"/>
</dbReference>
<keyword evidence="1" id="KW-0547">Nucleotide-binding</keyword>
<feature type="region of interest" description="Disordered" evidence="2">
    <location>
        <begin position="316"/>
        <end position="348"/>
    </location>
</feature>
<organism evidence="4 5">
    <name type="scientific">Nocardiopsis sinuspersici</name>
    <dbReference type="NCBI Taxonomy" id="501010"/>
    <lineage>
        <taxon>Bacteria</taxon>
        <taxon>Bacillati</taxon>
        <taxon>Actinomycetota</taxon>
        <taxon>Actinomycetes</taxon>
        <taxon>Streptosporangiales</taxon>
        <taxon>Nocardiopsidaceae</taxon>
        <taxon>Nocardiopsis</taxon>
    </lineage>
</organism>
<keyword evidence="5" id="KW-1185">Reference proteome</keyword>
<dbReference type="EMBL" id="MCOK01000001">
    <property type="protein sequence ID" value="OOC54923.1"/>
    <property type="molecule type" value="Genomic_DNA"/>
</dbReference>
<dbReference type="InterPro" id="IPR011761">
    <property type="entry name" value="ATP-grasp"/>
</dbReference>
<comment type="caution">
    <text evidence="4">The sequence shown here is derived from an EMBL/GenBank/DDBJ whole genome shotgun (WGS) entry which is preliminary data.</text>
</comment>
<dbReference type="PANTHER" id="PTHR23132">
    <property type="entry name" value="D-ALANINE--D-ALANINE LIGASE"/>
    <property type="match status" value="1"/>
</dbReference>
<dbReference type="OrthoDB" id="24041at2"/>
<dbReference type="Gene3D" id="3.30.470.20">
    <property type="entry name" value="ATP-grasp fold, B domain"/>
    <property type="match status" value="1"/>
</dbReference>
<dbReference type="SUPFAM" id="SSF56059">
    <property type="entry name" value="Glutathione synthetase ATP-binding domain-like"/>
    <property type="match status" value="1"/>
</dbReference>
<evidence type="ECO:0000256" key="2">
    <source>
        <dbReference type="SAM" id="MobiDB-lite"/>
    </source>
</evidence>
<dbReference type="GO" id="GO:0046872">
    <property type="term" value="F:metal ion binding"/>
    <property type="evidence" value="ECO:0007669"/>
    <property type="project" value="InterPro"/>
</dbReference>
<evidence type="ECO:0000313" key="4">
    <source>
        <dbReference type="EMBL" id="OOC54923.1"/>
    </source>
</evidence>
<reference evidence="5" key="1">
    <citation type="submission" date="2016-08" db="EMBL/GenBank/DDBJ databases">
        <authorList>
            <person name="Tokovenko B."/>
            <person name="Kalinowski J."/>
        </authorList>
    </citation>
    <scope>NUCLEOTIDE SEQUENCE [LARGE SCALE GENOMIC DNA]</scope>
    <source>
        <strain evidence="5">UTMC102</strain>
    </source>
</reference>
<dbReference type="Proteomes" id="UP000189004">
    <property type="component" value="Unassembled WGS sequence"/>
</dbReference>
<feature type="domain" description="ATP-grasp" evidence="3">
    <location>
        <begin position="108"/>
        <end position="285"/>
    </location>
</feature>
<dbReference type="STRING" id="501010.NOSIN_14880"/>
<dbReference type="Pfam" id="PF21360">
    <property type="entry name" value="PylC-like_N"/>
    <property type="match status" value="1"/>
</dbReference>
<dbReference type="GO" id="GO:0005524">
    <property type="term" value="F:ATP binding"/>
    <property type="evidence" value="ECO:0007669"/>
    <property type="project" value="UniProtKB-UniRule"/>
</dbReference>
<protein>
    <submittedName>
        <fullName evidence="4">Carbamoylphosphate synthase</fullName>
    </submittedName>
</protein>
<gene>
    <name evidence="4" type="ORF">NOSIN_14880</name>
</gene>
<dbReference type="Gene3D" id="3.40.50.20">
    <property type="match status" value="1"/>
</dbReference>